<protein>
    <submittedName>
        <fullName evidence="1">Uncharacterized protein</fullName>
    </submittedName>
</protein>
<dbReference type="AlphaFoldDB" id="A0A937XJ32"/>
<sequence length="323" mass="37363">MTDSPQAGKSYEKVHYEFRPAKQVERRMLVHTFQCLMEAGFPISDYQYTGLGSIYYVDFILFHRYLGINKLLSVEVSDSIRRRVRFNRPYKCVSVETGDIVEWIPTLSQNRKHIVWLDFDHRLGTKVLEAVQVSASQLSAGSLLLVTVDVEPPGRPEDGPRRWNPRTWMAYFADEAKEYLWPHPVAKEFGRERLPGINARLLEAAILKGLVGRIDTSFLPLFNFVYADGHQMLSVGGMIGTDSDKRKLQSLPRQALYFLRDSITSNPFEITVPNVTRKERLHLDRDMPCEDDWTPKGFELDADKVKAYRGIYRYFPAYTEMLL</sequence>
<evidence type="ECO:0000313" key="2">
    <source>
        <dbReference type="Proteomes" id="UP000779900"/>
    </source>
</evidence>
<dbReference type="InterPro" id="IPR046788">
    <property type="entry name" value="Methyltransf_35"/>
</dbReference>
<accession>A0A937XJ32</accession>
<dbReference type="Proteomes" id="UP000779900">
    <property type="component" value="Unassembled WGS sequence"/>
</dbReference>
<gene>
    <name evidence="1" type="ORF">FJY68_13955</name>
</gene>
<evidence type="ECO:0000313" key="1">
    <source>
        <dbReference type="EMBL" id="MBM3332926.1"/>
    </source>
</evidence>
<comment type="caution">
    <text evidence="1">The sequence shown here is derived from an EMBL/GenBank/DDBJ whole genome shotgun (WGS) entry which is preliminary data.</text>
</comment>
<dbReference type="EMBL" id="VGIR01000176">
    <property type="protein sequence ID" value="MBM3332926.1"/>
    <property type="molecule type" value="Genomic_DNA"/>
</dbReference>
<reference evidence="1" key="1">
    <citation type="submission" date="2019-03" db="EMBL/GenBank/DDBJ databases">
        <title>Lake Tanganyika Metagenome-Assembled Genomes (MAGs).</title>
        <authorList>
            <person name="Tran P."/>
        </authorList>
    </citation>
    <scope>NUCLEOTIDE SEQUENCE</scope>
    <source>
        <strain evidence="1">K_DeepCast_150m_m2_040</strain>
    </source>
</reference>
<proteinExistence type="predicted"/>
<name>A0A937XJ32_UNCW3</name>
<organism evidence="1 2">
    <name type="scientific">candidate division WOR-3 bacterium</name>
    <dbReference type="NCBI Taxonomy" id="2052148"/>
    <lineage>
        <taxon>Bacteria</taxon>
        <taxon>Bacteria division WOR-3</taxon>
    </lineage>
</organism>
<dbReference type="Pfam" id="PF20553">
    <property type="entry name" value="Methyltransf_35"/>
    <property type="match status" value="1"/>
</dbReference>